<keyword evidence="2" id="KW-0812">Transmembrane</keyword>
<evidence type="ECO:0000313" key="4">
    <source>
        <dbReference type="Proteomes" id="UP000006591"/>
    </source>
</evidence>
<dbReference type="GO" id="GO:0009733">
    <property type="term" value="P:response to auxin"/>
    <property type="evidence" value="ECO:0007669"/>
    <property type="project" value="InterPro"/>
</dbReference>
<evidence type="ECO:0000256" key="2">
    <source>
        <dbReference type="SAM" id="Phobius"/>
    </source>
</evidence>
<feature type="transmembrane region" description="Helical" evidence="2">
    <location>
        <begin position="89"/>
        <end position="109"/>
    </location>
</feature>
<name>A0A0E0ITA2_ORYNI</name>
<keyword evidence="4" id="KW-1185">Reference proteome</keyword>
<sequence length="120" mass="14056">MGEIFSVHRGRIPVLVGEGEEMKRVVIHMEELHHPYFFVLLELAAMEFGHEQEGVLRIPCSIEQFQAIVELIRSSMLKMLMENWGGREMVIKELPAAFCVFSIVLIFWYQRFSTVIDSYY</sequence>
<reference evidence="3" key="2">
    <citation type="submission" date="2018-04" db="EMBL/GenBank/DDBJ databases">
        <title>OnivRS2 (Oryza nivara Reference Sequence Version 2).</title>
        <authorList>
            <person name="Zhang J."/>
            <person name="Kudrna D."/>
            <person name="Lee S."/>
            <person name="Talag J."/>
            <person name="Rajasekar S."/>
            <person name="Welchert J."/>
            <person name="Hsing Y.-I."/>
            <person name="Wing R.A."/>
        </authorList>
    </citation>
    <scope>NUCLEOTIDE SEQUENCE [LARGE SCALE GENOMIC DNA]</scope>
</reference>
<dbReference type="STRING" id="4536.A0A0E0ITA2"/>
<evidence type="ECO:0000256" key="1">
    <source>
        <dbReference type="ARBA" id="ARBA00006974"/>
    </source>
</evidence>
<evidence type="ECO:0008006" key="5">
    <source>
        <dbReference type="Google" id="ProtNLM"/>
    </source>
</evidence>
<dbReference type="InterPro" id="IPR003676">
    <property type="entry name" value="SAUR_fam"/>
</dbReference>
<dbReference type="Proteomes" id="UP000006591">
    <property type="component" value="Chromosome 10"/>
</dbReference>
<dbReference type="AlphaFoldDB" id="A0A0E0ITA2"/>
<protein>
    <recommendedName>
        <fullName evidence="5">Auxin responsive protein</fullName>
    </recommendedName>
</protein>
<accession>A0A0E0ITA2</accession>
<dbReference type="PANTHER" id="PTHR31374">
    <property type="entry name" value="AUXIN-INDUCED PROTEIN-LIKE-RELATED"/>
    <property type="match status" value="1"/>
</dbReference>
<evidence type="ECO:0000313" key="3">
    <source>
        <dbReference type="EnsemblPlants" id="ONIVA10G12660.1"/>
    </source>
</evidence>
<dbReference type="PANTHER" id="PTHR31374:SF193">
    <property type="entry name" value="OS03G0780350 PROTEIN"/>
    <property type="match status" value="1"/>
</dbReference>
<comment type="similarity">
    <text evidence="1">Belongs to the ARG7 family.</text>
</comment>
<dbReference type="Gramene" id="ONIVA10G12660.1">
    <property type="protein sequence ID" value="ONIVA10G12660.1"/>
    <property type="gene ID" value="ONIVA10G12660"/>
</dbReference>
<dbReference type="eggNOG" id="ENOG502S8WQ">
    <property type="taxonomic scope" value="Eukaryota"/>
</dbReference>
<organism evidence="3">
    <name type="scientific">Oryza nivara</name>
    <name type="common">Indian wild rice</name>
    <name type="synonym">Oryza sativa f. spontanea</name>
    <dbReference type="NCBI Taxonomy" id="4536"/>
    <lineage>
        <taxon>Eukaryota</taxon>
        <taxon>Viridiplantae</taxon>
        <taxon>Streptophyta</taxon>
        <taxon>Embryophyta</taxon>
        <taxon>Tracheophyta</taxon>
        <taxon>Spermatophyta</taxon>
        <taxon>Magnoliopsida</taxon>
        <taxon>Liliopsida</taxon>
        <taxon>Poales</taxon>
        <taxon>Poaceae</taxon>
        <taxon>BOP clade</taxon>
        <taxon>Oryzoideae</taxon>
        <taxon>Oryzeae</taxon>
        <taxon>Oryzinae</taxon>
        <taxon>Oryza</taxon>
    </lineage>
</organism>
<proteinExistence type="inferred from homology"/>
<reference evidence="3" key="1">
    <citation type="submission" date="2015-04" db="UniProtKB">
        <authorList>
            <consortium name="EnsemblPlants"/>
        </authorList>
    </citation>
    <scope>IDENTIFICATION</scope>
    <source>
        <strain evidence="3">SL10</strain>
    </source>
</reference>
<keyword evidence="2" id="KW-0472">Membrane</keyword>
<dbReference type="HOGENOM" id="CLU_2053435_0_0_1"/>
<dbReference type="Pfam" id="PF02519">
    <property type="entry name" value="Auxin_inducible"/>
    <property type="match status" value="1"/>
</dbReference>
<dbReference type="OMA" id="EFGHDQK"/>
<dbReference type="EnsemblPlants" id="ONIVA10G12660.1">
    <property type="protein sequence ID" value="ONIVA10G12660.1"/>
    <property type="gene ID" value="ONIVA10G12660"/>
</dbReference>
<keyword evidence="2" id="KW-1133">Transmembrane helix</keyword>